<keyword evidence="10" id="KW-1185">Reference proteome</keyword>
<dbReference type="Pfam" id="PF06391">
    <property type="entry name" value="MAT1"/>
    <property type="match status" value="1"/>
</dbReference>
<dbReference type="InterPro" id="IPR017907">
    <property type="entry name" value="Znf_RING_CS"/>
</dbReference>
<protein>
    <recommendedName>
        <fullName evidence="8">RING-type domain-containing protein</fullName>
    </recommendedName>
</protein>
<dbReference type="PROSITE" id="PS00518">
    <property type="entry name" value="ZF_RING_1"/>
    <property type="match status" value="1"/>
</dbReference>
<proteinExistence type="predicted"/>
<dbReference type="Proteomes" id="UP001497623">
    <property type="component" value="Unassembled WGS sequence"/>
</dbReference>
<keyword evidence="2" id="KW-0479">Metal-binding</keyword>
<dbReference type="EMBL" id="CAXKWB010023478">
    <property type="protein sequence ID" value="CAL4125311.1"/>
    <property type="molecule type" value="Genomic_DNA"/>
</dbReference>
<reference evidence="9 10" key="1">
    <citation type="submission" date="2024-05" db="EMBL/GenBank/DDBJ databases">
        <authorList>
            <person name="Wallberg A."/>
        </authorList>
    </citation>
    <scope>NUCLEOTIDE SEQUENCE [LARGE SCALE GENOMIC DNA]</scope>
</reference>
<evidence type="ECO:0000256" key="1">
    <source>
        <dbReference type="ARBA" id="ARBA00004123"/>
    </source>
</evidence>
<comment type="caution">
    <text evidence="9">The sequence shown here is derived from an EMBL/GenBank/DDBJ whole genome shotgun (WGS) entry which is preliminary data.</text>
</comment>
<dbReference type="GO" id="GO:0006357">
    <property type="term" value="P:regulation of transcription by RNA polymerase II"/>
    <property type="evidence" value="ECO:0007669"/>
    <property type="project" value="TreeGrafter"/>
</dbReference>
<evidence type="ECO:0000256" key="7">
    <source>
        <dbReference type="SAM" id="Coils"/>
    </source>
</evidence>
<dbReference type="GO" id="GO:0008270">
    <property type="term" value="F:zinc ion binding"/>
    <property type="evidence" value="ECO:0007669"/>
    <property type="project" value="UniProtKB-KW"/>
</dbReference>
<dbReference type="PANTHER" id="PTHR12683">
    <property type="entry name" value="CDK-ACTIVATING KINASE ASSEMBLY FACTOR MAT1"/>
    <property type="match status" value="1"/>
</dbReference>
<evidence type="ECO:0000256" key="3">
    <source>
        <dbReference type="ARBA" id="ARBA00022771"/>
    </source>
</evidence>
<evidence type="ECO:0000313" key="9">
    <source>
        <dbReference type="EMBL" id="CAL4125311.1"/>
    </source>
</evidence>
<dbReference type="InterPro" id="IPR057657">
    <property type="entry name" value="MAT1_CAK-anch"/>
</dbReference>
<sequence length="343" mass="39809">MLVLGCWMYFIEKMGDHLDSSYDIQCPQCKTSKYRNPHMKLMVNVCGHPLCTSCVAMYFIKESGKCPECDIVLKKGKFRVQVFEDPVVEKEIDIRRRNFTPYFKRIKRYETYYIWSKVLIEDIMNLVFFRINFWSNYVIMTTRNRRKSYCKRYSKGKYLKSGMAKRSKEDEELERLIEEEKFRKEQLNQKLKDQENNVWAVRNKSKASLLQDLMASEGDAALIVAAHNERLKEEEEEMMDIQPIIPVEKKTEFSSGIRIGIGSSTGAIGAPPPSYIQASAYVYEPPVLPPCLPCPSWDDLEPKGFLAHVRKAGAQAVAGGYTEHYACLRALQDFMYSHIIHDK</sequence>
<name>A0AAV2RJZ1_MEGNR</name>
<evidence type="ECO:0000256" key="5">
    <source>
        <dbReference type="ARBA" id="ARBA00023242"/>
    </source>
</evidence>
<gene>
    <name evidence="9" type="ORF">MNOR_LOCUS25053</name>
</gene>
<dbReference type="Gene3D" id="3.30.40.10">
    <property type="entry name" value="Zinc/RING finger domain, C3HC4 (zinc finger)"/>
    <property type="match status" value="1"/>
</dbReference>
<evidence type="ECO:0000256" key="2">
    <source>
        <dbReference type="ARBA" id="ARBA00022723"/>
    </source>
</evidence>
<dbReference type="GO" id="GO:0005675">
    <property type="term" value="C:transcription factor TFIIH holo complex"/>
    <property type="evidence" value="ECO:0007669"/>
    <property type="project" value="InterPro"/>
</dbReference>
<dbReference type="InterPro" id="IPR015877">
    <property type="entry name" value="MAT1_centre"/>
</dbReference>
<dbReference type="InterPro" id="IPR013083">
    <property type="entry name" value="Znf_RING/FYVE/PHD"/>
</dbReference>
<dbReference type="PROSITE" id="PS50089">
    <property type="entry name" value="ZF_RING_2"/>
    <property type="match status" value="1"/>
</dbReference>
<dbReference type="GO" id="GO:0006289">
    <property type="term" value="P:nucleotide-excision repair"/>
    <property type="evidence" value="ECO:0007669"/>
    <property type="project" value="InterPro"/>
</dbReference>
<comment type="subcellular location">
    <subcellularLocation>
        <location evidence="1">Nucleus</location>
    </subcellularLocation>
</comment>
<dbReference type="GO" id="GO:0061575">
    <property type="term" value="F:cyclin-dependent protein serine/threonine kinase activator activity"/>
    <property type="evidence" value="ECO:0007669"/>
    <property type="project" value="InterPro"/>
</dbReference>
<dbReference type="Pfam" id="PF17121">
    <property type="entry name" value="zf-C3HC4_5"/>
    <property type="match status" value="1"/>
</dbReference>
<dbReference type="Pfam" id="PF25811">
    <property type="entry name" value="CAK-anch_MAT1"/>
    <property type="match status" value="1"/>
</dbReference>
<feature type="domain" description="RING-type" evidence="8">
    <location>
        <begin position="26"/>
        <end position="70"/>
    </location>
</feature>
<keyword evidence="4" id="KW-0862">Zinc</keyword>
<evidence type="ECO:0000256" key="4">
    <source>
        <dbReference type="ARBA" id="ARBA00022833"/>
    </source>
</evidence>
<feature type="non-terminal residue" evidence="9">
    <location>
        <position position="343"/>
    </location>
</feature>
<evidence type="ECO:0000259" key="8">
    <source>
        <dbReference type="PROSITE" id="PS50089"/>
    </source>
</evidence>
<keyword evidence="7" id="KW-0175">Coiled coil</keyword>
<feature type="coiled-coil region" evidence="7">
    <location>
        <begin position="170"/>
        <end position="204"/>
    </location>
</feature>
<dbReference type="InterPro" id="IPR004575">
    <property type="entry name" value="MAT1/Tfb3"/>
</dbReference>
<evidence type="ECO:0000313" key="10">
    <source>
        <dbReference type="Proteomes" id="UP001497623"/>
    </source>
</evidence>
<dbReference type="AlphaFoldDB" id="A0AAV2RJZ1"/>
<dbReference type="InterPro" id="IPR001841">
    <property type="entry name" value="Znf_RING"/>
</dbReference>
<dbReference type="PANTHER" id="PTHR12683:SF13">
    <property type="entry name" value="CDK-ACTIVATING KINASE ASSEMBLY FACTOR MAT1"/>
    <property type="match status" value="1"/>
</dbReference>
<dbReference type="NCBIfam" id="TIGR00570">
    <property type="entry name" value="cdk7"/>
    <property type="match status" value="1"/>
</dbReference>
<dbReference type="SMART" id="SM00184">
    <property type="entry name" value="RING"/>
    <property type="match status" value="1"/>
</dbReference>
<evidence type="ECO:0000256" key="6">
    <source>
        <dbReference type="PROSITE-ProRule" id="PRU00175"/>
    </source>
</evidence>
<organism evidence="9 10">
    <name type="scientific">Meganyctiphanes norvegica</name>
    <name type="common">Northern krill</name>
    <name type="synonym">Thysanopoda norvegica</name>
    <dbReference type="NCBI Taxonomy" id="48144"/>
    <lineage>
        <taxon>Eukaryota</taxon>
        <taxon>Metazoa</taxon>
        <taxon>Ecdysozoa</taxon>
        <taxon>Arthropoda</taxon>
        <taxon>Crustacea</taxon>
        <taxon>Multicrustacea</taxon>
        <taxon>Malacostraca</taxon>
        <taxon>Eumalacostraca</taxon>
        <taxon>Eucarida</taxon>
        <taxon>Euphausiacea</taxon>
        <taxon>Euphausiidae</taxon>
        <taxon>Meganyctiphanes</taxon>
    </lineage>
</organism>
<dbReference type="SUPFAM" id="SSF57850">
    <property type="entry name" value="RING/U-box"/>
    <property type="match status" value="1"/>
</dbReference>
<accession>A0AAV2RJZ1</accession>
<keyword evidence="5" id="KW-0539">Nucleus</keyword>
<keyword evidence="3 6" id="KW-0863">Zinc-finger</keyword>